<dbReference type="Proteomes" id="UP001163603">
    <property type="component" value="Chromosome 11"/>
</dbReference>
<proteinExistence type="predicted"/>
<comment type="caution">
    <text evidence="1">The sequence shown here is derived from an EMBL/GenBank/DDBJ whole genome shotgun (WGS) entry which is preliminary data.</text>
</comment>
<gene>
    <name evidence="1" type="ORF">Pint_31480</name>
</gene>
<evidence type="ECO:0000313" key="2">
    <source>
        <dbReference type="Proteomes" id="UP001163603"/>
    </source>
</evidence>
<organism evidence="1 2">
    <name type="scientific">Pistacia integerrima</name>
    <dbReference type="NCBI Taxonomy" id="434235"/>
    <lineage>
        <taxon>Eukaryota</taxon>
        <taxon>Viridiplantae</taxon>
        <taxon>Streptophyta</taxon>
        <taxon>Embryophyta</taxon>
        <taxon>Tracheophyta</taxon>
        <taxon>Spermatophyta</taxon>
        <taxon>Magnoliopsida</taxon>
        <taxon>eudicotyledons</taxon>
        <taxon>Gunneridae</taxon>
        <taxon>Pentapetalae</taxon>
        <taxon>rosids</taxon>
        <taxon>malvids</taxon>
        <taxon>Sapindales</taxon>
        <taxon>Anacardiaceae</taxon>
        <taxon>Pistacia</taxon>
    </lineage>
</organism>
<keyword evidence="2" id="KW-1185">Reference proteome</keyword>
<dbReference type="EMBL" id="CM047746">
    <property type="protein sequence ID" value="KAJ0020139.1"/>
    <property type="molecule type" value="Genomic_DNA"/>
</dbReference>
<accession>A0ACC0XLJ3</accession>
<name>A0ACC0XLJ3_9ROSI</name>
<protein>
    <submittedName>
        <fullName evidence="1">Uncharacterized protein</fullName>
    </submittedName>
</protein>
<evidence type="ECO:0000313" key="1">
    <source>
        <dbReference type="EMBL" id="KAJ0020139.1"/>
    </source>
</evidence>
<reference evidence="2" key="1">
    <citation type="journal article" date="2023" name="G3 (Bethesda)">
        <title>Genome assembly and association tests identify interacting loci associated with vigor, precocity, and sex in interspecific pistachio rootstocks.</title>
        <authorList>
            <person name="Palmer W."/>
            <person name="Jacygrad E."/>
            <person name="Sagayaradj S."/>
            <person name="Cavanaugh K."/>
            <person name="Han R."/>
            <person name="Bertier L."/>
            <person name="Beede B."/>
            <person name="Kafkas S."/>
            <person name="Golino D."/>
            <person name="Preece J."/>
            <person name="Michelmore R."/>
        </authorList>
    </citation>
    <scope>NUCLEOTIDE SEQUENCE [LARGE SCALE GENOMIC DNA]</scope>
</reference>
<sequence>MFSYTHVIQPLLIPKACSGNNDGIGDHESSSGTEASQTKGSTGRSFQSIDGYPASEVLTL</sequence>